<evidence type="ECO:0000313" key="1">
    <source>
        <dbReference type="EMBL" id="KKS94166.1"/>
    </source>
</evidence>
<organism evidence="1 2">
    <name type="scientific">Candidatus Collierbacteria bacterium GW2011_GWC2_43_12</name>
    <dbReference type="NCBI Taxonomy" id="1618390"/>
    <lineage>
        <taxon>Bacteria</taxon>
        <taxon>Candidatus Collieribacteriota</taxon>
    </lineage>
</organism>
<accession>A0A0G1FGE1</accession>
<sequence>MIATIIGQKVSMNLNDFIHGGGQYTKRLVIEELDGLTITLMDNHVTAFFGFDLTVEKCDILGEVNVPDDLVEIAVNYASANEAMHKAIDRFAEVLIGEG</sequence>
<comment type="caution">
    <text evidence="1">The sequence shown here is derived from an EMBL/GenBank/DDBJ whole genome shotgun (WGS) entry which is preliminary data.</text>
</comment>
<protein>
    <submittedName>
        <fullName evidence="1">Uncharacterized protein</fullName>
    </submittedName>
</protein>
<gene>
    <name evidence="1" type="ORF">UV68_C0014G0019</name>
</gene>
<proteinExistence type="predicted"/>
<dbReference type="AlphaFoldDB" id="A0A0G1FGE1"/>
<name>A0A0G1FGE1_9BACT</name>
<evidence type="ECO:0000313" key="2">
    <source>
        <dbReference type="Proteomes" id="UP000033980"/>
    </source>
</evidence>
<dbReference type="Proteomes" id="UP000033980">
    <property type="component" value="Unassembled WGS sequence"/>
</dbReference>
<dbReference type="EMBL" id="LCFK01000014">
    <property type="protein sequence ID" value="KKS94166.1"/>
    <property type="molecule type" value="Genomic_DNA"/>
</dbReference>
<reference evidence="1 2" key="1">
    <citation type="journal article" date="2015" name="Nature">
        <title>rRNA introns, odd ribosomes, and small enigmatic genomes across a large radiation of phyla.</title>
        <authorList>
            <person name="Brown C.T."/>
            <person name="Hug L.A."/>
            <person name="Thomas B.C."/>
            <person name="Sharon I."/>
            <person name="Castelle C.J."/>
            <person name="Singh A."/>
            <person name="Wilkins M.J."/>
            <person name="Williams K.H."/>
            <person name="Banfield J.F."/>
        </authorList>
    </citation>
    <scope>NUCLEOTIDE SEQUENCE [LARGE SCALE GENOMIC DNA]</scope>
</reference>